<evidence type="ECO:0000313" key="4">
    <source>
        <dbReference type="Proteomes" id="UP000298722"/>
    </source>
</evidence>
<dbReference type="AlphaFoldDB" id="Q5UZV1"/>
<dbReference type="eggNOG" id="arCOG07566">
    <property type="taxonomic scope" value="Archaea"/>
</dbReference>
<dbReference type="EMBL" id="CP039138">
    <property type="protein sequence ID" value="QCP91905.1"/>
    <property type="molecule type" value="Genomic_DNA"/>
</dbReference>
<dbReference type="Proteomes" id="UP000298722">
    <property type="component" value="Chromosome"/>
</dbReference>
<dbReference type="KEGG" id="hma:rrnAC2387"/>
<reference evidence="1 3" key="1">
    <citation type="journal article" date="2004" name="Genome Res.">
        <title>Genome sequence of Haloarcula marismortui: a halophilic archaeon from the Dead Sea.</title>
        <authorList>
            <person name="Baliga N.S."/>
            <person name="Bonneau R."/>
            <person name="Facciotti M.T."/>
            <person name="Pan M."/>
            <person name="Glusman G."/>
            <person name="Deutsch E.W."/>
            <person name="Shannon P."/>
            <person name="Chiu Y."/>
            <person name="Weng R.S."/>
            <person name="Gan R.R."/>
            <person name="Hung P."/>
            <person name="Date S.V."/>
            <person name="Marcotte E."/>
            <person name="Hood L."/>
            <person name="Ng W.V."/>
        </authorList>
    </citation>
    <scope>NUCLEOTIDE SEQUENCE [LARGE SCALE GENOMIC DNA]</scope>
    <source>
        <strain evidence="1">ATCC 43049</strain>
        <strain evidence="3">ATCC 43049 / DSM 3752 / JCM 8966 / VKM B-1809</strain>
    </source>
</reference>
<name>Q5UZV1_HALMA</name>
<evidence type="ECO:0000313" key="3">
    <source>
        <dbReference type="Proteomes" id="UP000001169"/>
    </source>
</evidence>
<dbReference type="Proteomes" id="UP000001169">
    <property type="component" value="Chromosome I"/>
</dbReference>
<dbReference type="GeneID" id="40153282"/>
<evidence type="ECO:0000313" key="1">
    <source>
        <dbReference type="EMBL" id="AAV47202.1"/>
    </source>
</evidence>
<dbReference type="HOGENOM" id="CLU_156329_0_0_2"/>
<protein>
    <submittedName>
        <fullName evidence="2">Winged helix-turn-helix domain-containing protein</fullName>
    </submittedName>
</protein>
<dbReference type="PaxDb" id="272569-rrnAC2387"/>
<organism evidence="1 3">
    <name type="scientific">Haloarcula marismortui (strain ATCC 43049 / DSM 3752 / JCM 8966 / VKM B-1809)</name>
    <name type="common">Halobacterium marismortui</name>
    <dbReference type="NCBI Taxonomy" id="272569"/>
    <lineage>
        <taxon>Archaea</taxon>
        <taxon>Methanobacteriati</taxon>
        <taxon>Methanobacteriota</taxon>
        <taxon>Stenosarchaea group</taxon>
        <taxon>Halobacteria</taxon>
        <taxon>Halobacteriales</taxon>
        <taxon>Haloarculaceae</taxon>
        <taxon>Haloarcula</taxon>
    </lineage>
</organism>
<accession>Q5UZV1</accession>
<dbReference type="RefSeq" id="WP_011224197.1">
    <property type="nucleotide sequence ID" value="NC_006396.1"/>
</dbReference>
<sequence length="119" mass="13398">MTVQDDIETYLTKNGQSTVNEIANGIDYSNSYTRENAKEMKAEGRIDGAKTTRIPAVIISGNYEVLTGDRDYLLGLVKRYAASHLSRAKSKSTSDLQDFIRDQIADDVVGGPFRWEFWK</sequence>
<dbReference type="PATRIC" id="fig|272569.17.peg.3002"/>
<dbReference type="EMBL" id="AY596297">
    <property type="protein sequence ID" value="AAV47202.1"/>
    <property type="molecule type" value="Genomic_DNA"/>
</dbReference>
<evidence type="ECO:0000313" key="2">
    <source>
        <dbReference type="EMBL" id="QCP91905.1"/>
    </source>
</evidence>
<proteinExistence type="predicted"/>
<dbReference type="EnsemblBacteria" id="AAV47202">
    <property type="protein sequence ID" value="AAV47202"/>
    <property type="gene ID" value="rrnAC2387"/>
</dbReference>
<gene>
    <name evidence="1" type="ordered locus">rrnAC2387</name>
    <name evidence="2" type="ORF">E6P14_13960</name>
</gene>
<reference evidence="2 4" key="2">
    <citation type="submission" date="2019-04" db="EMBL/GenBank/DDBJ databases">
        <title>Methylomes of two halophilic Archaea, Haloarcula marismortui and Haloferax mediterranei.</title>
        <authorList>
            <person name="DasSarma S."/>
            <person name="DasSarma P."/>
            <person name="DasSarma S."/>
            <person name="Fomenkov A."/>
            <person name="Vincze T."/>
            <person name="Anton B.P."/>
            <person name="Roberts R.J."/>
        </authorList>
    </citation>
    <scope>NUCLEOTIDE SEQUENCE [LARGE SCALE GENOMIC DNA]</scope>
    <source>
        <strain evidence="2 4">ATCC 43049</strain>
    </source>
</reference>
<keyword evidence="3" id="KW-1185">Reference proteome</keyword>